<feature type="transmembrane region" description="Helical" evidence="1">
    <location>
        <begin position="101"/>
        <end position="119"/>
    </location>
</feature>
<accession>A0A542E6I6</accession>
<organism evidence="2 3">
    <name type="scientific">Lapillicoccus jejuensis</name>
    <dbReference type="NCBI Taxonomy" id="402171"/>
    <lineage>
        <taxon>Bacteria</taxon>
        <taxon>Bacillati</taxon>
        <taxon>Actinomycetota</taxon>
        <taxon>Actinomycetes</taxon>
        <taxon>Micrococcales</taxon>
        <taxon>Intrasporangiaceae</taxon>
        <taxon>Lapillicoccus</taxon>
    </lineage>
</organism>
<dbReference type="PANTHER" id="PTHR30487:SF0">
    <property type="entry name" value="PREPILIN LEADER PEPTIDASE_N-METHYLTRANSFERASE-RELATED"/>
    <property type="match status" value="1"/>
</dbReference>
<feature type="transmembrane region" description="Helical" evidence="1">
    <location>
        <begin position="155"/>
        <end position="179"/>
    </location>
</feature>
<gene>
    <name evidence="2" type="ORF">FB458_4085</name>
</gene>
<comment type="caution">
    <text evidence="2">The sequence shown here is derived from an EMBL/GenBank/DDBJ whole genome shotgun (WGS) entry which is preliminary data.</text>
</comment>
<feature type="transmembrane region" description="Helical" evidence="1">
    <location>
        <begin position="239"/>
        <end position="259"/>
    </location>
</feature>
<proteinExistence type="predicted"/>
<keyword evidence="3" id="KW-1185">Reference proteome</keyword>
<keyword evidence="2" id="KW-0489">Methyltransferase</keyword>
<dbReference type="AlphaFoldDB" id="A0A542E6I6"/>
<dbReference type="InterPro" id="IPR050882">
    <property type="entry name" value="Prepilin_peptidase/N-MTase"/>
</dbReference>
<dbReference type="GO" id="GO:0005886">
    <property type="term" value="C:plasma membrane"/>
    <property type="evidence" value="ECO:0007669"/>
    <property type="project" value="TreeGrafter"/>
</dbReference>
<keyword evidence="1" id="KW-0472">Membrane</keyword>
<dbReference type="GO" id="GO:0006465">
    <property type="term" value="P:signal peptide processing"/>
    <property type="evidence" value="ECO:0007669"/>
    <property type="project" value="TreeGrafter"/>
</dbReference>
<evidence type="ECO:0000313" key="3">
    <source>
        <dbReference type="Proteomes" id="UP000317893"/>
    </source>
</evidence>
<dbReference type="EMBL" id="VFMN01000001">
    <property type="protein sequence ID" value="TQJ10941.1"/>
    <property type="molecule type" value="Genomic_DNA"/>
</dbReference>
<dbReference type="PANTHER" id="PTHR30487">
    <property type="entry name" value="TYPE 4 PREPILIN-LIKE PROTEINS LEADER PEPTIDE-PROCESSING ENZYME"/>
    <property type="match status" value="1"/>
</dbReference>
<dbReference type="Proteomes" id="UP000317893">
    <property type="component" value="Unassembled WGS sequence"/>
</dbReference>
<reference evidence="2 3" key="1">
    <citation type="submission" date="2019-06" db="EMBL/GenBank/DDBJ databases">
        <title>Sequencing the genomes of 1000 actinobacteria strains.</title>
        <authorList>
            <person name="Klenk H.-P."/>
        </authorList>
    </citation>
    <scope>NUCLEOTIDE SEQUENCE [LARGE SCALE GENOMIC DNA]</scope>
    <source>
        <strain evidence="2 3">DSM 18607</strain>
    </source>
</reference>
<dbReference type="GO" id="GO:0004190">
    <property type="term" value="F:aspartic-type endopeptidase activity"/>
    <property type="evidence" value="ECO:0007669"/>
    <property type="project" value="TreeGrafter"/>
</dbReference>
<feature type="transmembrane region" description="Helical" evidence="1">
    <location>
        <begin position="74"/>
        <end position="94"/>
    </location>
</feature>
<evidence type="ECO:0000256" key="1">
    <source>
        <dbReference type="SAM" id="Phobius"/>
    </source>
</evidence>
<feature type="transmembrane region" description="Helical" evidence="1">
    <location>
        <begin position="131"/>
        <end position="148"/>
    </location>
</feature>
<evidence type="ECO:0000313" key="2">
    <source>
        <dbReference type="EMBL" id="TQJ10941.1"/>
    </source>
</evidence>
<feature type="transmembrane region" description="Helical" evidence="1">
    <location>
        <begin position="199"/>
        <end position="227"/>
    </location>
</feature>
<name>A0A542E6I6_9MICO</name>
<keyword evidence="1" id="KW-1133">Transmembrane helix</keyword>
<dbReference type="GO" id="GO:0008168">
    <property type="term" value="F:methyltransferase activity"/>
    <property type="evidence" value="ECO:0007669"/>
    <property type="project" value="UniProtKB-KW"/>
</dbReference>
<keyword evidence="1" id="KW-0812">Transmembrane</keyword>
<dbReference type="RefSeq" id="WP_141850094.1">
    <property type="nucleotide sequence ID" value="NZ_BAAAPR010000019.1"/>
</dbReference>
<sequence length="260" mass="26385">MSTPAPSAPLWLVVAVTLAGVVVGLVLARPLATLGYRLDDEALRPTRELPRLPRGAGDREMLGPLPLAPRPRPAPPGVVVVAVPVVWGLLAWRLGGVAQGALLPAFLLLGAVGVALAWIDADVHRLPQGLTLPLVPGLLLLLVVASAVTGDWGALLRAVLVGVGGGAAYLLLSLLSLLVPGLPFGLGDVTLGAILSAALGWLGVATAVAGAYLAFVVAGVVLLVLLLARRVRRHTSVAFGPYLVAGALLAAMLSVRPLGG</sequence>
<keyword evidence="2" id="KW-0808">Transferase</keyword>
<dbReference type="GO" id="GO:0032259">
    <property type="term" value="P:methylation"/>
    <property type="evidence" value="ECO:0007669"/>
    <property type="project" value="UniProtKB-KW"/>
</dbReference>
<protein>
    <submittedName>
        <fullName evidence="2">Leader peptidase (Prepilin peptidase)/N-methyltransferase</fullName>
    </submittedName>
</protein>